<evidence type="ECO:0000313" key="2">
    <source>
        <dbReference type="EMBL" id="KAE8311617.1"/>
    </source>
</evidence>
<proteinExistence type="predicted"/>
<keyword evidence="1" id="KW-0472">Membrane</keyword>
<gene>
    <name evidence="2" type="ORF">BDV41DRAFT_541507</name>
</gene>
<evidence type="ECO:0000256" key="1">
    <source>
        <dbReference type="SAM" id="Phobius"/>
    </source>
</evidence>
<dbReference type="EMBL" id="ML738341">
    <property type="protein sequence ID" value="KAE8311617.1"/>
    <property type="molecule type" value="Genomic_DNA"/>
</dbReference>
<keyword evidence="3" id="KW-1185">Reference proteome</keyword>
<sequence>MSYRLVSVYGRSEPFYVRRITPSSQLSNTTGLLAVRFLILILWLATLSAIFYPHYVDMHVCLCSTWRRPFMQHS</sequence>
<name>A0A5N6VSN9_9EURO</name>
<protein>
    <submittedName>
        <fullName evidence="2">Uncharacterized protein</fullName>
    </submittedName>
</protein>
<keyword evidence="1" id="KW-0812">Transmembrane</keyword>
<reference evidence="3" key="1">
    <citation type="submission" date="2019-04" db="EMBL/GenBank/DDBJ databases">
        <title>Friends and foes A comparative genomics studyof 23 Aspergillus species from section Flavi.</title>
        <authorList>
            <consortium name="DOE Joint Genome Institute"/>
            <person name="Kjaerbolling I."/>
            <person name="Vesth T."/>
            <person name="Frisvad J.C."/>
            <person name="Nybo J.L."/>
            <person name="Theobald S."/>
            <person name="Kildgaard S."/>
            <person name="Isbrandt T."/>
            <person name="Kuo A."/>
            <person name="Sato A."/>
            <person name="Lyhne E.K."/>
            <person name="Kogle M.E."/>
            <person name="Wiebenga A."/>
            <person name="Kun R.S."/>
            <person name="Lubbers R.J."/>
            <person name="Makela M.R."/>
            <person name="Barry K."/>
            <person name="Chovatia M."/>
            <person name="Clum A."/>
            <person name="Daum C."/>
            <person name="Haridas S."/>
            <person name="He G."/>
            <person name="LaButti K."/>
            <person name="Lipzen A."/>
            <person name="Mondo S."/>
            <person name="Riley R."/>
            <person name="Salamov A."/>
            <person name="Simmons B.A."/>
            <person name="Magnuson J.K."/>
            <person name="Henrissat B."/>
            <person name="Mortensen U.H."/>
            <person name="Larsen T.O."/>
            <person name="Devries R.P."/>
            <person name="Grigoriev I.V."/>
            <person name="Machida M."/>
            <person name="Baker S.E."/>
            <person name="Andersen M.R."/>
        </authorList>
    </citation>
    <scope>NUCLEOTIDE SEQUENCE [LARGE SCALE GENOMIC DNA]</scope>
    <source>
        <strain evidence="3">CBS 130015</strain>
    </source>
</reference>
<dbReference type="AlphaFoldDB" id="A0A5N6VSN9"/>
<feature type="transmembrane region" description="Helical" evidence="1">
    <location>
        <begin position="33"/>
        <end position="52"/>
    </location>
</feature>
<dbReference type="Proteomes" id="UP000325433">
    <property type="component" value="Unassembled WGS sequence"/>
</dbReference>
<keyword evidence="1" id="KW-1133">Transmembrane helix</keyword>
<accession>A0A5N6VSN9</accession>
<organism evidence="2 3">
    <name type="scientific">Aspergillus transmontanensis</name>
    <dbReference type="NCBI Taxonomy" id="1034304"/>
    <lineage>
        <taxon>Eukaryota</taxon>
        <taxon>Fungi</taxon>
        <taxon>Dikarya</taxon>
        <taxon>Ascomycota</taxon>
        <taxon>Pezizomycotina</taxon>
        <taxon>Eurotiomycetes</taxon>
        <taxon>Eurotiomycetidae</taxon>
        <taxon>Eurotiales</taxon>
        <taxon>Aspergillaceae</taxon>
        <taxon>Aspergillus</taxon>
        <taxon>Aspergillus subgen. Circumdati</taxon>
    </lineage>
</organism>
<evidence type="ECO:0000313" key="3">
    <source>
        <dbReference type="Proteomes" id="UP000325433"/>
    </source>
</evidence>